<proteinExistence type="predicted"/>
<name>A8M8Z4_CALMQ</name>
<sequence length="391" mass="43752">MVLVKPVLLPYRVPVNDLKGGVGTPYVIYDVRRDRYWLLFTGWSDPTGLKREGFVAPIDESLNVDLSQLKKILPSSFPEQVDYTNNAVRGIYNTARDEFYVTSTHGKDAYILVFDHDWNLKGYRKLIEGFSKDSGVPIKPTGAYGSIRDAIAVTPIGDSSAIGVFAIRSIDDLNTLKVEDWGELGRWGRGNDVIDFTLMPRLQVFVEVDSPNRWVLQTYIGPALDELNSISDLANMGILEASLMPLLGVEDSFTQIGHPHYTVMPDGKPKLLVASFRDTWSNRPDTKKEGYTHEIWAIYINDEVVFNPSSYGELRGVFNGTESKWYYLPKASRLMISVSGDAELNMKLDLHDDDVEVIQLSKGLNTVSNPATWVKVKANTRIKAVIKAVVG</sequence>
<dbReference type="KEGG" id="cma:Cmaq_1387"/>
<organism evidence="1 2">
    <name type="scientific">Caldivirga maquilingensis (strain ATCC 700844 / DSM 13496 / JCM 10307 / IC-167)</name>
    <dbReference type="NCBI Taxonomy" id="397948"/>
    <lineage>
        <taxon>Archaea</taxon>
        <taxon>Thermoproteota</taxon>
        <taxon>Thermoprotei</taxon>
        <taxon>Thermoproteales</taxon>
        <taxon>Thermoproteaceae</taxon>
        <taxon>Caldivirga</taxon>
    </lineage>
</organism>
<evidence type="ECO:0000313" key="2">
    <source>
        <dbReference type="Proteomes" id="UP000001137"/>
    </source>
</evidence>
<keyword evidence="2" id="KW-1185">Reference proteome</keyword>
<gene>
    <name evidence="1" type="ordered locus">Cmaq_1387</name>
</gene>
<dbReference type="GeneID" id="5709392"/>
<dbReference type="AlphaFoldDB" id="A8M8Z4"/>
<dbReference type="HOGENOM" id="CLU_711010_0_0_2"/>
<dbReference type="STRING" id="397948.Cmaq_1387"/>
<reference evidence="1 2" key="1">
    <citation type="submission" date="2007-10" db="EMBL/GenBank/DDBJ databases">
        <title>Complete sequence of Caldivirga maquilingensis IC-167.</title>
        <authorList>
            <consortium name="US DOE Joint Genome Institute"/>
            <person name="Copeland A."/>
            <person name="Lucas S."/>
            <person name="Lapidus A."/>
            <person name="Barry K."/>
            <person name="Glavina del Rio T."/>
            <person name="Dalin E."/>
            <person name="Tice H."/>
            <person name="Pitluck S."/>
            <person name="Saunders E."/>
            <person name="Brettin T."/>
            <person name="Bruce D."/>
            <person name="Detter J.C."/>
            <person name="Han C."/>
            <person name="Schmutz J."/>
            <person name="Larimer F."/>
            <person name="Land M."/>
            <person name="Hauser L."/>
            <person name="Kyrpides N."/>
            <person name="Ivanova N."/>
            <person name="Biddle J.F."/>
            <person name="Zhang Z."/>
            <person name="Fitz-Gibbon S.T."/>
            <person name="Lowe T.M."/>
            <person name="Saltikov C."/>
            <person name="House C.H."/>
            <person name="Richardson P."/>
        </authorList>
    </citation>
    <scope>NUCLEOTIDE SEQUENCE [LARGE SCALE GENOMIC DNA]</scope>
    <source>
        <strain evidence="2">ATCC 700844 / DSM 13496 / JCM 10307 / IC-167</strain>
    </source>
</reference>
<dbReference type="eggNOG" id="arCOG07330">
    <property type="taxonomic scope" value="Archaea"/>
</dbReference>
<evidence type="ECO:0000313" key="1">
    <source>
        <dbReference type="EMBL" id="ABW02213.1"/>
    </source>
</evidence>
<dbReference type="Proteomes" id="UP000001137">
    <property type="component" value="Chromosome"/>
</dbReference>
<dbReference type="EMBL" id="CP000852">
    <property type="protein sequence ID" value="ABW02213.1"/>
    <property type="molecule type" value="Genomic_DNA"/>
</dbReference>
<dbReference type="RefSeq" id="WP_012186432.1">
    <property type="nucleotide sequence ID" value="NC_009954.1"/>
</dbReference>
<dbReference type="OrthoDB" id="39756at2157"/>
<protein>
    <submittedName>
        <fullName evidence="1">Uncharacterized protein</fullName>
    </submittedName>
</protein>
<accession>A8M8Z4</accession>